<dbReference type="GO" id="GO:0003961">
    <property type="term" value="F:O-acetylhomoserine aminocarboxypropyltransferase activity"/>
    <property type="evidence" value="ECO:0007669"/>
    <property type="project" value="TreeGrafter"/>
</dbReference>
<evidence type="ECO:0000256" key="4">
    <source>
        <dbReference type="ARBA" id="ARBA00022898"/>
    </source>
</evidence>
<dbReference type="GO" id="GO:0019346">
    <property type="term" value="P:transsulfuration"/>
    <property type="evidence" value="ECO:0007669"/>
    <property type="project" value="InterPro"/>
</dbReference>
<dbReference type="STRING" id="69322.SAMN05443669_10426"/>
<dbReference type="PIRSF" id="PIRSF001434">
    <property type="entry name" value="CGS"/>
    <property type="match status" value="1"/>
</dbReference>
<dbReference type="InterPro" id="IPR015422">
    <property type="entry name" value="PyrdxlP-dep_Trfase_small"/>
</dbReference>
<dbReference type="InterPro" id="IPR006235">
    <property type="entry name" value="OAc-hSer/O-AcSer_sulfhydrylase"/>
</dbReference>
<proteinExistence type="inferred from homology"/>
<evidence type="ECO:0000256" key="5">
    <source>
        <dbReference type="PIRSR" id="PIRSR001434-2"/>
    </source>
</evidence>
<evidence type="ECO:0000256" key="1">
    <source>
        <dbReference type="ARBA" id="ARBA00001933"/>
    </source>
</evidence>
<name>A0A1M7JH70_9FLAO</name>
<evidence type="ECO:0000313" key="8">
    <source>
        <dbReference type="Proteomes" id="UP000184260"/>
    </source>
</evidence>
<keyword evidence="3" id="KW-0808">Transferase</keyword>
<feature type="modified residue" description="N6-(pyridoxal phosphate)lysine" evidence="5">
    <location>
        <position position="207"/>
    </location>
</feature>
<dbReference type="GO" id="GO:0030170">
    <property type="term" value="F:pyridoxal phosphate binding"/>
    <property type="evidence" value="ECO:0007669"/>
    <property type="project" value="InterPro"/>
</dbReference>
<keyword evidence="8" id="KW-1185">Reference proteome</keyword>
<dbReference type="GO" id="GO:0071269">
    <property type="term" value="P:L-homocysteine biosynthetic process"/>
    <property type="evidence" value="ECO:0007669"/>
    <property type="project" value="TreeGrafter"/>
</dbReference>
<dbReference type="GO" id="GO:0004124">
    <property type="term" value="F:cysteine synthase activity"/>
    <property type="evidence" value="ECO:0007669"/>
    <property type="project" value="TreeGrafter"/>
</dbReference>
<dbReference type="InterPro" id="IPR015421">
    <property type="entry name" value="PyrdxlP-dep_Trfase_major"/>
</dbReference>
<dbReference type="Pfam" id="PF01053">
    <property type="entry name" value="Cys_Met_Meta_PP"/>
    <property type="match status" value="1"/>
</dbReference>
<dbReference type="OrthoDB" id="9803729at2"/>
<comment type="similarity">
    <text evidence="2 6">Belongs to the trans-sulfuration enzymes family.</text>
</comment>
<dbReference type="Gene3D" id="3.90.1150.10">
    <property type="entry name" value="Aspartate Aminotransferase, domain 1"/>
    <property type="match status" value="1"/>
</dbReference>
<dbReference type="Gene3D" id="3.40.640.10">
    <property type="entry name" value="Type I PLP-dependent aspartate aminotransferase-like (Major domain)"/>
    <property type="match status" value="1"/>
</dbReference>
<sequence length="430" mass="46232">MSTQKFATNALHAGHDVTKNAGTRAVPIYQTSSYVFNNSDHAANLFGLAEPGFIYTRLNNPTNDILEQRLAILEGGIGAVVTASGTAAIATTLLVLLKAGDHIVASNSLYGGTYNLLKVTLPRLGITTTFVDPSDAANFKNAVQENTRAIFVESLGNPKLDVLDLKAISVEAKAAQVPLIVDNTVASPYLLNPIQYGADIVIHSLTKYITGNGTSLGGVVIDAGNFDWTNGKFPEFTEPSAGYHGLVYHEALGNAAFIAKVRIEGLRDYGAALSPFNAFQIIQGLETLPIRIQRHSENALDLAQWLETQEAVAWVNYPGLKSNKYYALAQHYLPKGQSGVVTFGLHGGFEAAKKVADETKLFSLLANIGDTKSLIIHPASTTHQQLSEEEQVATGVSKDLIRLSVGLEDIEDLKTDLRVVFESIKKGQLA</sequence>
<dbReference type="Proteomes" id="UP000184260">
    <property type="component" value="Unassembled WGS sequence"/>
</dbReference>
<dbReference type="SUPFAM" id="SSF53383">
    <property type="entry name" value="PLP-dependent transferases"/>
    <property type="match status" value="1"/>
</dbReference>
<evidence type="ECO:0000256" key="6">
    <source>
        <dbReference type="RuleBase" id="RU362118"/>
    </source>
</evidence>
<protein>
    <submittedName>
        <fullName evidence="7">O-acetylhomoserine sulfhydrylase</fullName>
    </submittedName>
</protein>
<dbReference type="EMBL" id="FRBU01000042">
    <property type="protein sequence ID" value="SHM52143.1"/>
    <property type="molecule type" value="Genomic_DNA"/>
</dbReference>
<dbReference type="FunFam" id="3.40.640.10:FF:000035">
    <property type="entry name" value="O-succinylhomoserine sulfhydrylase"/>
    <property type="match status" value="1"/>
</dbReference>
<keyword evidence="4 5" id="KW-0663">Pyridoxal phosphate</keyword>
<comment type="cofactor">
    <cofactor evidence="1 6">
        <name>pyridoxal 5'-phosphate</name>
        <dbReference type="ChEBI" id="CHEBI:597326"/>
    </cofactor>
</comment>
<dbReference type="PANTHER" id="PTHR43797">
    <property type="entry name" value="HOMOCYSTEINE/CYSTEINE SYNTHASE"/>
    <property type="match status" value="1"/>
</dbReference>
<evidence type="ECO:0000256" key="3">
    <source>
        <dbReference type="ARBA" id="ARBA00022679"/>
    </source>
</evidence>
<dbReference type="AlphaFoldDB" id="A0A1M7JH70"/>
<dbReference type="CDD" id="cd00614">
    <property type="entry name" value="CGS_like"/>
    <property type="match status" value="1"/>
</dbReference>
<dbReference type="RefSeq" id="WP_073355056.1">
    <property type="nucleotide sequence ID" value="NZ_FRBU01000042.1"/>
</dbReference>
<dbReference type="InterPro" id="IPR015424">
    <property type="entry name" value="PyrdxlP-dep_Trfase"/>
</dbReference>
<reference evidence="8" key="1">
    <citation type="submission" date="2016-11" db="EMBL/GenBank/DDBJ databases">
        <authorList>
            <person name="Varghese N."/>
            <person name="Submissions S."/>
        </authorList>
    </citation>
    <scope>NUCLEOTIDE SEQUENCE [LARGE SCALE GENOMIC DNA]</scope>
    <source>
        <strain evidence="8">DSM 3661</strain>
    </source>
</reference>
<dbReference type="InterPro" id="IPR000277">
    <property type="entry name" value="Cys/Met-Metab_PyrdxlP-dep_enz"/>
</dbReference>
<dbReference type="NCBIfam" id="TIGR01326">
    <property type="entry name" value="OAH_OAS_sulfhy"/>
    <property type="match status" value="1"/>
</dbReference>
<dbReference type="GO" id="GO:0006535">
    <property type="term" value="P:cysteine biosynthetic process from serine"/>
    <property type="evidence" value="ECO:0007669"/>
    <property type="project" value="TreeGrafter"/>
</dbReference>
<gene>
    <name evidence="7" type="ORF">SAMN05443669_10426</name>
</gene>
<dbReference type="GO" id="GO:0005737">
    <property type="term" value="C:cytoplasm"/>
    <property type="evidence" value="ECO:0007669"/>
    <property type="project" value="TreeGrafter"/>
</dbReference>
<evidence type="ECO:0000313" key="7">
    <source>
        <dbReference type="EMBL" id="SHM52143.1"/>
    </source>
</evidence>
<accession>A0A1M7JH70</accession>
<dbReference type="PANTHER" id="PTHR43797:SF2">
    <property type="entry name" value="HOMOCYSTEINE_CYSTEINE SYNTHASE"/>
    <property type="match status" value="1"/>
</dbReference>
<evidence type="ECO:0000256" key="2">
    <source>
        <dbReference type="ARBA" id="ARBA00009077"/>
    </source>
</evidence>
<organism evidence="7 8">
    <name type="scientific">Flavobacterium xanthum</name>
    <dbReference type="NCBI Taxonomy" id="69322"/>
    <lineage>
        <taxon>Bacteria</taxon>
        <taxon>Pseudomonadati</taxon>
        <taxon>Bacteroidota</taxon>
        <taxon>Flavobacteriia</taxon>
        <taxon>Flavobacteriales</taxon>
        <taxon>Flavobacteriaceae</taxon>
        <taxon>Flavobacterium</taxon>
    </lineage>
</organism>